<reference evidence="4 5" key="1">
    <citation type="submission" date="2024-01" db="EMBL/GenBank/DDBJ databases">
        <title>A telomere-to-telomere, gap-free genome of sweet tea (Lithocarpus litseifolius).</title>
        <authorList>
            <person name="Zhou J."/>
        </authorList>
    </citation>
    <scope>NUCLEOTIDE SEQUENCE [LARGE SCALE GENOMIC DNA]</scope>
    <source>
        <strain evidence="4">Zhou-2022a</strain>
        <tissue evidence="4">Leaf</tissue>
    </source>
</reference>
<evidence type="ECO:0008006" key="6">
    <source>
        <dbReference type="Google" id="ProtNLM"/>
    </source>
</evidence>
<dbReference type="InterPro" id="IPR044730">
    <property type="entry name" value="RNase_H-like_dom_plant"/>
</dbReference>
<dbReference type="PANTHER" id="PTHR47074:SF48">
    <property type="entry name" value="POLYNUCLEOTIDYL TRANSFERASE, RIBONUCLEASE H-LIKE SUPERFAMILY PROTEIN"/>
    <property type="match status" value="1"/>
</dbReference>
<dbReference type="Pfam" id="PF13966">
    <property type="entry name" value="zf-RVT"/>
    <property type="match status" value="1"/>
</dbReference>
<protein>
    <recommendedName>
        <fullName evidence="6">Reverse transcriptase zinc-binding domain-containing protein</fullName>
    </recommendedName>
</protein>
<dbReference type="Proteomes" id="UP001459277">
    <property type="component" value="Unassembled WGS sequence"/>
</dbReference>
<evidence type="ECO:0000313" key="4">
    <source>
        <dbReference type="EMBL" id="KAL0003155.1"/>
    </source>
</evidence>
<organism evidence="4 5">
    <name type="scientific">Lithocarpus litseifolius</name>
    <dbReference type="NCBI Taxonomy" id="425828"/>
    <lineage>
        <taxon>Eukaryota</taxon>
        <taxon>Viridiplantae</taxon>
        <taxon>Streptophyta</taxon>
        <taxon>Embryophyta</taxon>
        <taxon>Tracheophyta</taxon>
        <taxon>Spermatophyta</taxon>
        <taxon>Magnoliopsida</taxon>
        <taxon>eudicotyledons</taxon>
        <taxon>Gunneridae</taxon>
        <taxon>Pentapetalae</taxon>
        <taxon>rosids</taxon>
        <taxon>fabids</taxon>
        <taxon>Fagales</taxon>
        <taxon>Fagaceae</taxon>
        <taxon>Lithocarpus</taxon>
    </lineage>
</organism>
<dbReference type="EMBL" id="JAZDWU010000005">
    <property type="protein sequence ID" value="KAL0003155.1"/>
    <property type="molecule type" value="Genomic_DNA"/>
</dbReference>
<dbReference type="CDD" id="cd06222">
    <property type="entry name" value="RNase_H_like"/>
    <property type="match status" value="1"/>
</dbReference>
<dbReference type="Pfam" id="PF13456">
    <property type="entry name" value="RVT_3"/>
    <property type="match status" value="1"/>
</dbReference>
<dbReference type="InterPro" id="IPR036397">
    <property type="entry name" value="RNaseH_sf"/>
</dbReference>
<dbReference type="Gene3D" id="3.30.420.10">
    <property type="entry name" value="Ribonuclease H-like superfamily/Ribonuclease H"/>
    <property type="match status" value="1"/>
</dbReference>
<dbReference type="SUPFAM" id="SSF53098">
    <property type="entry name" value="Ribonuclease H-like"/>
    <property type="match status" value="1"/>
</dbReference>
<evidence type="ECO:0000259" key="2">
    <source>
        <dbReference type="Pfam" id="PF13456"/>
    </source>
</evidence>
<name>A0AAW2D1A9_9ROSI</name>
<dbReference type="GO" id="GO:0003676">
    <property type="term" value="F:nucleic acid binding"/>
    <property type="evidence" value="ECO:0007669"/>
    <property type="project" value="InterPro"/>
</dbReference>
<feature type="compositionally biased region" description="Basic and acidic residues" evidence="1">
    <location>
        <begin position="9"/>
        <end position="23"/>
    </location>
</feature>
<dbReference type="InterPro" id="IPR002156">
    <property type="entry name" value="RNaseH_domain"/>
</dbReference>
<dbReference type="InterPro" id="IPR026960">
    <property type="entry name" value="RVT-Znf"/>
</dbReference>
<feature type="domain" description="Reverse transcriptase zinc-binding" evidence="3">
    <location>
        <begin position="85"/>
        <end position="180"/>
    </location>
</feature>
<dbReference type="InterPro" id="IPR052929">
    <property type="entry name" value="RNase_H-like_EbsB-rel"/>
</dbReference>
<feature type="region of interest" description="Disordered" evidence="1">
    <location>
        <begin position="1"/>
        <end position="24"/>
    </location>
</feature>
<dbReference type="InterPro" id="IPR012337">
    <property type="entry name" value="RNaseH-like_sf"/>
</dbReference>
<dbReference type="AlphaFoldDB" id="A0AAW2D1A9"/>
<keyword evidence="5" id="KW-1185">Reference proteome</keyword>
<accession>A0AAW2D1A9</accession>
<gene>
    <name evidence="4" type="ORF">SO802_016936</name>
</gene>
<proteinExistence type="predicted"/>
<dbReference type="PANTHER" id="PTHR47074">
    <property type="entry name" value="BNAC02G40300D PROTEIN"/>
    <property type="match status" value="1"/>
</dbReference>
<evidence type="ECO:0000259" key="3">
    <source>
        <dbReference type="Pfam" id="PF13966"/>
    </source>
</evidence>
<sequence>MHAPTLGKRTSEAKGIEETEQASKRVQTSDGFHYSLAETAVQSWDRDIVAGLFAPLEADLILKIPLSPTNVEEKLIWPYVPNGVYSVKSGYRFLVQETADPRPSHQAQGDSTSVWRRIWGLSVPNKVKNFLWRACKEVLPVKANLVRRKVLAEDICCHCHLKAEDGLHALWDCAELSTIWEADTLWLFCRSKKFTNFYELACYILENGRNPELFAALAWTIWSRRNQLRISNKPYPLTQVIPSAKQMLQDFTQAQPPVSTLLPRPQRETPKWEPPPSPSLKINFDGAFFRDKDEAGLGVVVRDSHGKVIASLVEKIQLPSSSDEVEALAAVRAITLAMDLNLPSFIVKGDSEVVISALRKEEESFSSFGHLILSAKHYLLFCNCISFSHIRRSGHSPESGLSGSPEMDRLLSPPPDHTLLTSDPWPTFACIGWTIDSLSVVWARPGYGPSVCFLLY</sequence>
<feature type="region of interest" description="Disordered" evidence="1">
    <location>
        <begin position="257"/>
        <end position="276"/>
    </location>
</feature>
<comment type="caution">
    <text evidence="4">The sequence shown here is derived from an EMBL/GenBank/DDBJ whole genome shotgun (WGS) entry which is preliminary data.</text>
</comment>
<evidence type="ECO:0000256" key="1">
    <source>
        <dbReference type="SAM" id="MobiDB-lite"/>
    </source>
</evidence>
<feature type="domain" description="RNase H type-1" evidence="2">
    <location>
        <begin position="283"/>
        <end position="394"/>
    </location>
</feature>
<dbReference type="GO" id="GO:0004523">
    <property type="term" value="F:RNA-DNA hybrid ribonuclease activity"/>
    <property type="evidence" value="ECO:0007669"/>
    <property type="project" value="InterPro"/>
</dbReference>
<evidence type="ECO:0000313" key="5">
    <source>
        <dbReference type="Proteomes" id="UP001459277"/>
    </source>
</evidence>